<keyword evidence="3" id="KW-0125">Carotenoid biosynthesis</keyword>
<dbReference type="AlphaFoldDB" id="A0AAW1DKM7"/>
<dbReference type="Pfam" id="PF00494">
    <property type="entry name" value="SQS_PSY"/>
    <property type="match status" value="1"/>
</dbReference>
<accession>A0AAW1DKM7</accession>
<protein>
    <recommendedName>
        <fullName evidence="2">15-cis-phytoene synthase</fullName>
        <ecNumber evidence="2">2.5.1.32</ecNumber>
    </recommendedName>
</protein>
<evidence type="ECO:0000313" key="5">
    <source>
        <dbReference type="Proteomes" id="UP001461498"/>
    </source>
</evidence>
<comment type="catalytic activity">
    <reaction evidence="1">
        <text>2 (2E,6E,10E)-geranylgeranyl diphosphate = 15-cis-phytoene + 2 diphosphate</text>
        <dbReference type="Rhea" id="RHEA:34475"/>
        <dbReference type="ChEBI" id="CHEBI:27787"/>
        <dbReference type="ChEBI" id="CHEBI:33019"/>
        <dbReference type="ChEBI" id="CHEBI:58756"/>
        <dbReference type="EC" id="2.5.1.32"/>
    </reaction>
</comment>
<dbReference type="Proteomes" id="UP001461498">
    <property type="component" value="Unassembled WGS sequence"/>
</dbReference>
<dbReference type="PANTHER" id="PTHR31480">
    <property type="entry name" value="BIFUNCTIONAL LYCOPENE CYCLASE/PHYTOENE SYNTHASE"/>
    <property type="match status" value="1"/>
</dbReference>
<evidence type="ECO:0000313" key="4">
    <source>
        <dbReference type="EMBL" id="KAK9510758.1"/>
    </source>
</evidence>
<comment type="caution">
    <text evidence="4">The sequence shown here is derived from an EMBL/GenBank/DDBJ whole genome shotgun (WGS) entry which is preliminary data.</text>
</comment>
<keyword evidence="5" id="KW-1185">Reference proteome</keyword>
<evidence type="ECO:0000256" key="1">
    <source>
        <dbReference type="ARBA" id="ARBA00001805"/>
    </source>
</evidence>
<proteinExistence type="predicted"/>
<dbReference type="InterPro" id="IPR008949">
    <property type="entry name" value="Isoprenoid_synthase_dom_sf"/>
</dbReference>
<sequence>MARFTKIIFSPYFLCVRNKSSTSRSSPAEYCANLVKTHDYENFLCTLLLSKAARSAAFAIRAFNIEIARIADQTNESTIAAMRMKFWEETLDKMYNDKTPNHPVAKELARYVLQIVQKHGLLKRQLTRLIGARFSVLNDLTFENMEVMEKYAEESVSPVYYLILQASGIKNIHADHAASHLGKAQGLTNLLRALPHNLNKRQLLLPQDVLLKHSVSQEDIIRKNLTEGVKQVIFDVASSANLHLKMARSLKKNVPKEAFTIFLPAVPVATFLENLSNSDFDIFTPFIHQRNVHLGFTLFLRKLLSSY</sequence>
<reference evidence="4 5" key="1">
    <citation type="submission" date="2022-12" db="EMBL/GenBank/DDBJ databases">
        <title>Chromosome-level genome assembly of true bugs.</title>
        <authorList>
            <person name="Ma L."/>
            <person name="Li H."/>
        </authorList>
    </citation>
    <scope>NUCLEOTIDE SEQUENCE [LARGE SCALE GENOMIC DNA]</scope>
    <source>
        <strain evidence="4">Lab_2022b</strain>
    </source>
</reference>
<dbReference type="SUPFAM" id="SSF48576">
    <property type="entry name" value="Terpenoid synthases"/>
    <property type="match status" value="1"/>
</dbReference>
<dbReference type="InterPro" id="IPR002060">
    <property type="entry name" value="Squ/phyt_synthse"/>
</dbReference>
<name>A0AAW1DKM7_9HEMI</name>
<dbReference type="GO" id="GO:0016117">
    <property type="term" value="P:carotenoid biosynthetic process"/>
    <property type="evidence" value="ECO:0007669"/>
    <property type="project" value="UniProtKB-KW"/>
</dbReference>
<dbReference type="Gene3D" id="1.10.600.10">
    <property type="entry name" value="Farnesyl Diphosphate Synthase"/>
    <property type="match status" value="1"/>
</dbReference>
<dbReference type="EMBL" id="JAPXFL010000002">
    <property type="protein sequence ID" value="KAK9510758.1"/>
    <property type="molecule type" value="Genomic_DNA"/>
</dbReference>
<evidence type="ECO:0000256" key="3">
    <source>
        <dbReference type="ARBA" id="ARBA00022746"/>
    </source>
</evidence>
<dbReference type="EC" id="2.5.1.32" evidence="2"/>
<gene>
    <name evidence="4" type="ORF">O3M35_005479</name>
</gene>
<evidence type="ECO:0000256" key="2">
    <source>
        <dbReference type="ARBA" id="ARBA00012396"/>
    </source>
</evidence>
<organism evidence="4 5">
    <name type="scientific">Rhynocoris fuscipes</name>
    <dbReference type="NCBI Taxonomy" id="488301"/>
    <lineage>
        <taxon>Eukaryota</taxon>
        <taxon>Metazoa</taxon>
        <taxon>Ecdysozoa</taxon>
        <taxon>Arthropoda</taxon>
        <taxon>Hexapoda</taxon>
        <taxon>Insecta</taxon>
        <taxon>Pterygota</taxon>
        <taxon>Neoptera</taxon>
        <taxon>Paraneoptera</taxon>
        <taxon>Hemiptera</taxon>
        <taxon>Heteroptera</taxon>
        <taxon>Panheteroptera</taxon>
        <taxon>Cimicomorpha</taxon>
        <taxon>Reduviidae</taxon>
        <taxon>Harpactorinae</taxon>
        <taxon>Harpactorini</taxon>
        <taxon>Rhynocoris</taxon>
    </lineage>
</organism>